<dbReference type="RefSeq" id="XP_053024296.1">
    <property type="nucleotide sequence ID" value="XM_053160309.1"/>
</dbReference>
<accession>A0ABY7CU18</accession>
<gene>
    <name evidence="2" type="ORF">PtA15_10A160</name>
</gene>
<evidence type="ECO:0000313" key="2">
    <source>
        <dbReference type="EMBL" id="WAQ88741.1"/>
    </source>
</evidence>
<name>A0ABY7CU18_9BASI</name>
<dbReference type="EMBL" id="CP110430">
    <property type="protein sequence ID" value="WAQ88741.1"/>
    <property type="molecule type" value="Genomic_DNA"/>
</dbReference>
<feature type="compositionally biased region" description="Polar residues" evidence="1">
    <location>
        <begin position="1"/>
        <end position="12"/>
    </location>
</feature>
<dbReference type="GeneID" id="77801204"/>
<protein>
    <recommendedName>
        <fullName evidence="4">SMP domain-containing protein</fullName>
    </recommendedName>
</protein>
<evidence type="ECO:0000313" key="3">
    <source>
        <dbReference type="Proteomes" id="UP001164743"/>
    </source>
</evidence>
<proteinExistence type="predicted"/>
<keyword evidence="3" id="KW-1185">Reference proteome</keyword>
<reference evidence="2" key="1">
    <citation type="submission" date="2022-10" db="EMBL/GenBank/DDBJ databases">
        <title>Puccinia triticina Genome sequencing and assembly.</title>
        <authorList>
            <person name="Li C."/>
        </authorList>
    </citation>
    <scope>NUCLEOTIDE SEQUENCE</scope>
    <source>
        <strain evidence="2">Pt15</strain>
    </source>
</reference>
<organism evidence="2 3">
    <name type="scientific">Puccinia triticina</name>
    <dbReference type="NCBI Taxonomy" id="208348"/>
    <lineage>
        <taxon>Eukaryota</taxon>
        <taxon>Fungi</taxon>
        <taxon>Dikarya</taxon>
        <taxon>Basidiomycota</taxon>
        <taxon>Pucciniomycotina</taxon>
        <taxon>Pucciniomycetes</taxon>
        <taxon>Pucciniales</taxon>
        <taxon>Pucciniaceae</taxon>
        <taxon>Puccinia</taxon>
    </lineage>
</organism>
<evidence type="ECO:0008006" key="4">
    <source>
        <dbReference type="Google" id="ProtNLM"/>
    </source>
</evidence>
<dbReference type="Proteomes" id="UP001164743">
    <property type="component" value="Chromosome 10A"/>
</dbReference>
<feature type="compositionally biased region" description="Basic and acidic residues" evidence="1">
    <location>
        <begin position="43"/>
        <end position="53"/>
    </location>
</feature>
<feature type="compositionally biased region" description="Basic and acidic residues" evidence="1">
    <location>
        <begin position="91"/>
        <end position="108"/>
    </location>
</feature>
<evidence type="ECO:0000256" key="1">
    <source>
        <dbReference type="SAM" id="MobiDB-lite"/>
    </source>
</evidence>
<feature type="region of interest" description="Disordered" evidence="1">
    <location>
        <begin position="1"/>
        <end position="108"/>
    </location>
</feature>
<feature type="compositionally biased region" description="Polar residues" evidence="1">
    <location>
        <begin position="22"/>
        <end position="42"/>
    </location>
</feature>
<sequence length="108" mass="11485">MFNLIAETTSAVKQAAGVGLSTARSQGTDGQSEAGQSQGPQTHQEEQPDRTDVESVAQVQPQTAPPKKSKKVTIAKPTARKIATPDNPVDIGKEEARTPQVEQGRHDL</sequence>